<feature type="compositionally biased region" description="Low complexity" evidence="16">
    <location>
        <begin position="60"/>
        <end position="132"/>
    </location>
</feature>
<evidence type="ECO:0000259" key="17">
    <source>
        <dbReference type="PROSITE" id="PS51066"/>
    </source>
</evidence>
<dbReference type="CDD" id="cd08971">
    <property type="entry name" value="AcNei2_N"/>
    <property type="match status" value="1"/>
</dbReference>
<evidence type="ECO:0000313" key="20">
    <source>
        <dbReference type="Proteomes" id="UP000199629"/>
    </source>
</evidence>
<dbReference type="PANTHER" id="PTHR42697">
    <property type="entry name" value="ENDONUCLEASE 8"/>
    <property type="match status" value="1"/>
</dbReference>
<dbReference type="GO" id="GO:0000703">
    <property type="term" value="F:oxidized pyrimidine nucleobase lesion DNA N-glycosylase activity"/>
    <property type="evidence" value="ECO:0007669"/>
    <property type="project" value="TreeGrafter"/>
</dbReference>
<accession>A0A1C4YUM6</accession>
<keyword evidence="19" id="KW-0255">Endonuclease</keyword>
<evidence type="ECO:0000313" key="19">
    <source>
        <dbReference type="EMBL" id="SCF24380.1"/>
    </source>
</evidence>
<dbReference type="InterPro" id="IPR010663">
    <property type="entry name" value="Znf_FPG/IleRS"/>
</dbReference>
<dbReference type="EMBL" id="FMCS01000010">
    <property type="protein sequence ID" value="SCF24380.1"/>
    <property type="molecule type" value="Genomic_DNA"/>
</dbReference>
<dbReference type="Gene3D" id="3.20.190.10">
    <property type="entry name" value="MutM-like, N-terminal"/>
    <property type="match status" value="1"/>
</dbReference>
<keyword evidence="10" id="KW-0234">DNA repair</keyword>
<dbReference type="Pfam" id="PF06831">
    <property type="entry name" value="H2TH"/>
    <property type="match status" value="1"/>
</dbReference>
<dbReference type="Gene3D" id="1.10.8.50">
    <property type="match status" value="1"/>
</dbReference>
<dbReference type="AlphaFoldDB" id="A0A1C4YUM6"/>
<proteinExistence type="inferred from homology"/>
<dbReference type="EC" id="4.2.99.18" evidence="3"/>
<dbReference type="PROSITE" id="PS51066">
    <property type="entry name" value="ZF_FPG_2"/>
    <property type="match status" value="1"/>
</dbReference>
<evidence type="ECO:0000256" key="5">
    <source>
        <dbReference type="ARBA" id="ARBA00022763"/>
    </source>
</evidence>
<keyword evidence="20" id="KW-1185">Reference proteome</keyword>
<dbReference type="SUPFAM" id="SSF46946">
    <property type="entry name" value="S13-like H2TH domain"/>
    <property type="match status" value="1"/>
</dbReference>
<keyword evidence="7" id="KW-0378">Hydrolase</keyword>
<dbReference type="Proteomes" id="UP000199629">
    <property type="component" value="Unassembled WGS sequence"/>
</dbReference>
<keyword evidence="4" id="KW-0479">Metal-binding</keyword>
<evidence type="ECO:0000256" key="16">
    <source>
        <dbReference type="SAM" id="MobiDB-lite"/>
    </source>
</evidence>
<keyword evidence="5" id="KW-0227">DNA damage</keyword>
<dbReference type="InterPro" id="IPR015887">
    <property type="entry name" value="DNA_glyclase_Znf_dom_DNA_BS"/>
</dbReference>
<feature type="region of interest" description="Disordered" evidence="16">
    <location>
        <begin position="60"/>
        <end position="138"/>
    </location>
</feature>
<dbReference type="SUPFAM" id="SSF81624">
    <property type="entry name" value="N-terminal domain of MutM-like DNA repair proteins"/>
    <property type="match status" value="2"/>
</dbReference>
<comment type="cofactor">
    <cofactor evidence="1">
        <name>Zn(2+)</name>
        <dbReference type="ChEBI" id="CHEBI:29105"/>
    </cofactor>
</comment>
<dbReference type="InterPro" id="IPR044090">
    <property type="entry name" value="Nei2_N"/>
</dbReference>
<comment type="catalytic activity">
    <reaction evidence="14">
        <text>2'-deoxyribonucleotide-(2'-deoxyribose 5'-phosphate)-2'-deoxyribonucleotide-DNA = a 3'-end 2'-deoxyribonucleotide-(2,3-dehydro-2,3-deoxyribose 5'-phosphate)-DNA + a 5'-end 5'-phospho-2'-deoxyribonucleoside-DNA + H(+)</text>
        <dbReference type="Rhea" id="RHEA:66592"/>
        <dbReference type="Rhea" id="RHEA-COMP:13180"/>
        <dbReference type="Rhea" id="RHEA-COMP:16897"/>
        <dbReference type="Rhea" id="RHEA-COMP:17067"/>
        <dbReference type="ChEBI" id="CHEBI:15378"/>
        <dbReference type="ChEBI" id="CHEBI:136412"/>
        <dbReference type="ChEBI" id="CHEBI:157695"/>
        <dbReference type="ChEBI" id="CHEBI:167181"/>
        <dbReference type="EC" id="4.2.99.18"/>
    </reaction>
</comment>
<dbReference type="Pfam" id="PF06827">
    <property type="entry name" value="zf-FPG_IleRS"/>
    <property type="match status" value="1"/>
</dbReference>
<dbReference type="InterPro" id="IPR012319">
    <property type="entry name" value="FPG_cat"/>
</dbReference>
<keyword evidence="11" id="KW-0456">Lyase</keyword>
<evidence type="ECO:0000259" key="18">
    <source>
        <dbReference type="PROSITE" id="PS51068"/>
    </source>
</evidence>
<keyword evidence="8" id="KW-0862">Zinc</keyword>
<evidence type="ECO:0000256" key="14">
    <source>
        <dbReference type="ARBA" id="ARBA00044632"/>
    </source>
</evidence>
<dbReference type="InterPro" id="IPR000214">
    <property type="entry name" value="Znf_DNA_glyclase/AP_lyase"/>
</dbReference>
<keyword evidence="19" id="KW-0540">Nuclease</keyword>
<evidence type="ECO:0000256" key="2">
    <source>
        <dbReference type="ARBA" id="ARBA00009409"/>
    </source>
</evidence>
<evidence type="ECO:0000256" key="12">
    <source>
        <dbReference type="ARBA" id="ARBA00023268"/>
    </source>
</evidence>
<dbReference type="SMART" id="SM00898">
    <property type="entry name" value="Fapy_DNA_glyco"/>
    <property type="match status" value="1"/>
</dbReference>
<evidence type="ECO:0000256" key="7">
    <source>
        <dbReference type="ARBA" id="ARBA00022801"/>
    </source>
</evidence>
<reference evidence="20" key="1">
    <citation type="submission" date="2016-06" db="EMBL/GenBank/DDBJ databases">
        <authorList>
            <person name="Varghese N."/>
            <person name="Submissions Spin"/>
        </authorList>
    </citation>
    <scope>NUCLEOTIDE SEQUENCE [LARGE SCALE GENOMIC DNA]</scope>
    <source>
        <strain evidence="20">DSM 45246</strain>
    </source>
</reference>
<keyword evidence="6 15" id="KW-0863">Zinc-finger</keyword>
<protein>
    <recommendedName>
        <fullName evidence="3">DNA-(apurinic or apyrimidinic site) lyase</fullName>
        <ecNumber evidence="3">4.2.99.18</ecNumber>
    </recommendedName>
</protein>
<evidence type="ECO:0000256" key="9">
    <source>
        <dbReference type="ARBA" id="ARBA00023125"/>
    </source>
</evidence>
<dbReference type="InterPro" id="IPR010979">
    <property type="entry name" value="Ribosomal_uS13-like_H2TH"/>
</dbReference>
<dbReference type="InterPro" id="IPR035937">
    <property type="entry name" value="FPG_N"/>
</dbReference>
<feature type="domain" description="Formamidopyrimidine-DNA glycosylase catalytic" evidence="18">
    <location>
        <begin position="2"/>
        <end position="177"/>
    </location>
</feature>
<keyword evidence="13" id="KW-0326">Glycosidase</keyword>
<dbReference type="GO" id="GO:0140078">
    <property type="term" value="F:class I DNA-(apurinic or apyrimidinic site) endonuclease activity"/>
    <property type="evidence" value="ECO:0007669"/>
    <property type="project" value="UniProtKB-EC"/>
</dbReference>
<evidence type="ECO:0000256" key="13">
    <source>
        <dbReference type="ARBA" id="ARBA00023295"/>
    </source>
</evidence>
<keyword evidence="9" id="KW-0238">DNA-binding</keyword>
<dbReference type="PROSITE" id="PS51068">
    <property type="entry name" value="FPG_CAT"/>
    <property type="match status" value="1"/>
</dbReference>
<dbReference type="GO" id="GO:0003684">
    <property type="term" value="F:damaged DNA binding"/>
    <property type="evidence" value="ECO:0007669"/>
    <property type="project" value="InterPro"/>
</dbReference>
<evidence type="ECO:0000256" key="15">
    <source>
        <dbReference type="PROSITE-ProRule" id="PRU00391"/>
    </source>
</evidence>
<dbReference type="SUPFAM" id="SSF57716">
    <property type="entry name" value="Glucocorticoid receptor-like (DNA-binding domain)"/>
    <property type="match status" value="1"/>
</dbReference>
<name>A0A1C4YUM6_9ACTN</name>
<dbReference type="PANTHER" id="PTHR42697:SF1">
    <property type="entry name" value="ENDONUCLEASE 8"/>
    <property type="match status" value="1"/>
</dbReference>
<dbReference type="RefSeq" id="WP_244167833.1">
    <property type="nucleotide sequence ID" value="NZ_FMCS01000010.1"/>
</dbReference>
<evidence type="ECO:0000256" key="6">
    <source>
        <dbReference type="ARBA" id="ARBA00022771"/>
    </source>
</evidence>
<sequence length="337" mass="35536">MPEGDTVWNTARVLQRALAGARLTGSDFRVPQLAATDLTGWTVRESASRGKHLLLRLTAPPGATARATPTPAEAGQTAAGRATPIPAAAGQTAAGRATPIPAAAGGTDAAPATPTPAGAGRTDAAGGEAAGSADGGGRDWTLHSHLRMDGVWRAYAPGERWSARPAHLIRVVLRSPGAVAVGYHLHELALIPTAEEESLVGHLGPDLLGPDWDPDEAVRRLSAHPDETIGEALLDQRNLAGVGNLYKCEVLFLRGVNPWTPVRAVADLPGTVTLAQRLLAANRGRWTQSTTGSLHRGQTSYVYGRRAQPCRRCGTAIRKEELGERVTYWCPVCQPDR</sequence>
<evidence type="ECO:0000256" key="3">
    <source>
        <dbReference type="ARBA" id="ARBA00012720"/>
    </source>
</evidence>
<gene>
    <name evidence="19" type="ORF">GA0070214_1103</name>
</gene>
<keyword evidence="12" id="KW-0511">Multifunctional enzyme</keyword>
<evidence type="ECO:0000256" key="11">
    <source>
        <dbReference type="ARBA" id="ARBA00023239"/>
    </source>
</evidence>
<evidence type="ECO:0000256" key="1">
    <source>
        <dbReference type="ARBA" id="ARBA00001947"/>
    </source>
</evidence>
<dbReference type="SMART" id="SM01232">
    <property type="entry name" value="H2TH"/>
    <property type="match status" value="1"/>
</dbReference>
<organism evidence="19 20">
    <name type="scientific">Micromonospora chaiyaphumensis</name>
    <dbReference type="NCBI Taxonomy" id="307119"/>
    <lineage>
        <taxon>Bacteria</taxon>
        <taxon>Bacillati</taxon>
        <taxon>Actinomycetota</taxon>
        <taxon>Actinomycetes</taxon>
        <taxon>Micromonosporales</taxon>
        <taxon>Micromonosporaceae</taxon>
        <taxon>Micromonospora</taxon>
    </lineage>
</organism>
<dbReference type="GO" id="GO:0006284">
    <property type="term" value="P:base-excision repair"/>
    <property type="evidence" value="ECO:0007669"/>
    <property type="project" value="InterPro"/>
</dbReference>
<feature type="domain" description="FPG-type" evidence="17">
    <location>
        <begin position="301"/>
        <end position="335"/>
    </location>
</feature>
<evidence type="ECO:0000256" key="8">
    <source>
        <dbReference type="ARBA" id="ARBA00022833"/>
    </source>
</evidence>
<dbReference type="GO" id="GO:0008270">
    <property type="term" value="F:zinc ion binding"/>
    <property type="evidence" value="ECO:0007669"/>
    <property type="project" value="UniProtKB-KW"/>
</dbReference>
<evidence type="ECO:0000256" key="4">
    <source>
        <dbReference type="ARBA" id="ARBA00022723"/>
    </source>
</evidence>
<evidence type="ECO:0000256" key="10">
    <source>
        <dbReference type="ARBA" id="ARBA00023204"/>
    </source>
</evidence>
<dbReference type="PROSITE" id="PS01242">
    <property type="entry name" value="ZF_FPG_1"/>
    <property type="match status" value="1"/>
</dbReference>
<dbReference type="InterPro" id="IPR015886">
    <property type="entry name" value="H2TH_FPG"/>
</dbReference>
<comment type="similarity">
    <text evidence="2">Belongs to the FPG family.</text>
</comment>